<dbReference type="PROSITE" id="PS50011">
    <property type="entry name" value="PROTEIN_KINASE_DOM"/>
    <property type="match status" value="1"/>
</dbReference>
<dbReference type="GO" id="GO:0004713">
    <property type="term" value="F:protein tyrosine kinase activity"/>
    <property type="evidence" value="ECO:0007669"/>
    <property type="project" value="UniProtKB-KW"/>
</dbReference>
<dbReference type="PROSITE" id="PS00107">
    <property type="entry name" value="PROTEIN_KINASE_ATP"/>
    <property type="match status" value="1"/>
</dbReference>
<dbReference type="RefSeq" id="XP_026733539.1">
    <property type="nucleotide sequence ID" value="XM_026877738.1"/>
</dbReference>
<dbReference type="Gene3D" id="3.30.200.20">
    <property type="entry name" value="Phosphorylase Kinase, domain 1"/>
    <property type="match status" value="1"/>
</dbReference>
<comment type="subcellular location">
    <subcellularLocation>
        <location evidence="1">Cytoplasm</location>
    </subcellularLocation>
</comment>
<dbReference type="EC" id="2.7.12.1" evidence="2"/>
<dbReference type="Gene3D" id="1.10.510.10">
    <property type="entry name" value="Transferase(Phosphotransferase) domain 1"/>
    <property type="match status" value="1"/>
</dbReference>
<organism evidence="19 20">
    <name type="scientific">Trichoplusia ni</name>
    <name type="common">Cabbage looper</name>
    <dbReference type="NCBI Taxonomy" id="7111"/>
    <lineage>
        <taxon>Eukaryota</taxon>
        <taxon>Metazoa</taxon>
        <taxon>Ecdysozoa</taxon>
        <taxon>Arthropoda</taxon>
        <taxon>Hexapoda</taxon>
        <taxon>Insecta</taxon>
        <taxon>Pterygota</taxon>
        <taxon>Neoptera</taxon>
        <taxon>Endopterygota</taxon>
        <taxon>Lepidoptera</taxon>
        <taxon>Glossata</taxon>
        <taxon>Ditrysia</taxon>
        <taxon>Noctuoidea</taxon>
        <taxon>Noctuidae</taxon>
        <taxon>Plusiinae</taxon>
        <taxon>Trichoplusia</taxon>
    </lineage>
</organism>
<evidence type="ECO:0000256" key="8">
    <source>
        <dbReference type="ARBA" id="ARBA00022840"/>
    </source>
</evidence>
<keyword evidence="5" id="KW-0808">Transferase</keyword>
<dbReference type="GeneID" id="113497925"/>
<comment type="catalytic activity">
    <reaction evidence="15">
        <text>L-tyrosyl-[protein] + ATP = O-phospho-L-tyrosyl-[protein] + ADP + H(+)</text>
        <dbReference type="Rhea" id="RHEA:10596"/>
        <dbReference type="Rhea" id="RHEA-COMP:10136"/>
        <dbReference type="Rhea" id="RHEA-COMP:20101"/>
        <dbReference type="ChEBI" id="CHEBI:15378"/>
        <dbReference type="ChEBI" id="CHEBI:30616"/>
        <dbReference type="ChEBI" id="CHEBI:46858"/>
        <dbReference type="ChEBI" id="CHEBI:61978"/>
        <dbReference type="ChEBI" id="CHEBI:456216"/>
        <dbReference type="EC" id="2.7.12.1"/>
    </reaction>
</comment>
<dbReference type="GO" id="GO:0043066">
    <property type="term" value="P:negative regulation of apoptotic process"/>
    <property type="evidence" value="ECO:0007669"/>
    <property type="project" value="TreeGrafter"/>
</dbReference>
<evidence type="ECO:0000259" key="18">
    <source>
        <dbReference type="PROSITE" id="PS50011"/>
    </source>
</evidence>
<dbReference type="RefSeq" id="XP_026733540.1">
    <property type="nucleotide sequence ID" value="XM_026877739.1"/>
</dbReference>
<dbReference type="GO" id="GO:0005737">
    <property type="term" value="C:cytoplasm"/>
    <property type="evidence" value="ECO:0007669"/>
    <property type="project" value="UniProtKB-SubCell"/>
</dbReference>
<evidence type="ECO:0000256" key="9">
    <source>
        <dbReference type="ARBA" id="ARBA00023137"/>
    </source>
</evidence>
<dbReference type="PANTHER" id="PTHR46392">
    <property type="entry name" value="DUAL SERINE/THREONINE AND TYROSINE PROTEIN KINASE"/>
    <property type="match status" value="1"/>
</dbReference>
<comment type="catalytic activity">
    <reaction evidence="14">
        <text>L-threonyl-[protein] + ATP = O-phospho-L-threonyl-[protein] + ADP + H(+)</text>
        <dbReference type="Rhea" id="RHEA:46608"/>
        <dbReference type="Rhea" id="RHEA-COMP:11060"/>
        <dbReference type="Rhea" id="RHEA-COMP:11605"/>
        <dbReference type="ChEBI" id="CHEBI:15378"/>
        <dbReference type="ChEBI" id="CHEBI:30013"/>
        <dbReference type="ChEBI" id="CHEBI:30616"/>
        <dbReference type="ChEBI" id="CHEBI:61977"/>
        <dbReference type="ChEBI" id="CHEBI:456216"/>
        <dbReference type="EC" id="2.7.12.1"/>
    </reaction>
</comment>
<dbReference type="GO" id="GO:0004674">
    <property type="term" value="F:protein serine/threonine kinase activity"/>
    <property type="evidence" value="ECO:0007669"/>
    <property type="project" value="UniProtKB-KW"/>
</dbReference>
<evidence type="ECO:0000256" key="16">
    <source>
        <dbReference type="PROSITE-ProRule" id="PRU10141"/>
    </source>
</evidence>
<keyword evidence="3" id="KW-0963">Cytoplasm</keyword>
<evidence type="ECO:0000256" key="17">
    <source>
        <dbReference type="SAM" id="MobiDB-lite"/>
    </source>
</evidence>
<evidence type="ECO:0000313" key="19">
    <source>
        <dbReference type="Proteomes" id="UP000322000"/>
    </source>
</evidence>
<evidence type="ECO:0000256" key="7">
    <source>
        <dbReference type="ARBA" id="ARBA00022777"/>
    </source>
</evidence>
<feature type="region of interest" description="Disordered" evidence="17">
    <location>
        <begin position="1096"/>
        <end position="1121"/>
    </location>
</feature>
<feature type="domain" description="Protein kinase" evidence="18">
    <location>
        <begin position="832"/>
        <end position="1087"/>
    </location>
</feature>
<dbReference type="AlphaFoldDB" id="A0A7E5VYY1"/>
<evidence type="ECO:0000313" key="20">
    <source>
        <dbReference type="RefSeq" id="XP_026733539.1"/>
    </source>
</evidence>
<dbReference type="InterPro" id="IPR017441">
    <property type="entry name" value="Protein_kinase_ATP_BS"/>
</dbReference>
<reference evidence="20 21" key="1">
    <citation type="submission" date="2025-04" db="UniProtKB">
        <authorList>
            <consortium name="RefSeq"/>
        </authorList>
    </citation>
    <scope>IDENTIFICATION</scope>
</reference>
<gene>
    <name evidence="20 21" type="primary">LOC113497925</name>
</gene>
<keyword evidence="7" id="KW-0418">Kinase</keyword>
<evidence type="ECO:0000256" key="1">
    <source>
        <dbReference type="ARBA" id="ARBA00004496"/>
    </source>
</evidence>
<dbReference type="GO" id="GO:0044344">
    <property type="term" value="P:cellular response to fibroblast growth factor stimulus"/>
    <property type="evidence" value="ECO:0007669"/>
    <property type="project" value="TreeGrafter"/>
</dbReference>
<feature type="region of interest" description="Disordered" evidence="17">
    <location>
        <begin position="246"/>
        <end position="273"/>
    </location>
</feature>
<accession>A0A7E5VYY1</accession>
<dbReference type="PANTHER" id="PTHR46392:SF1">
    <property type="entry name" value="DUAL SERINE_THREONINE AND TYROSINE PROTEIN KINASE"/>
    <property type="match status" value="1"/>
</dbReference>
<dbReference type="InterPro" id="IPR011009">
    <property type="entry name" value="Kinase-like_dom_sf"/>
</dbReference>
<dbReference type="GO" id="GO:0005524">
    <property type="term" value="F:ATP binding"/>
    <property type="evidence" value="ECO:0007669"/>
    <property type="project" value="UniProtKB-UniRule"/>
</dbReference>
<dbReference type="GO" id="GO:0045743">
    <property type="term" value="P:positive regulation of fibroblast growth factor receptor signaling pathway"/>
    <property type="evidence" value="ECO:0007669"/>
    <property type="project" value="TreeGrafter"/>
</dbReference>
<dbReference type="InterPro" id="IPR051302">
    <property type="entry name" value="Dual_SerThr-Tyr_Kinase"/>
</dbReference>
<dbReference type="PROSITE" id="PS00108">
    <property type="entry name" value="PROTEIN_KINASE_ST"/>
    <property type="match status" value="1"/>
</dbReference>
<evidence type="ECO:0000256" key="14">
    <source>
        <dbReference type="ARBA" id="ARBA00049308"/>
    </source>
</evidence>
<feature type="binding site" evidence="16">
    <location>
        <position position="861"/>
    </location>
    <ligand>
        <name>ATP</name>
        <dbReference type="ChEBI" id="CHEBI:30616"/>
    </ligand>
</feature>
<evidence type="ECO:0000256" key="13">
    <source>
        <dbReference type="ARBA" id="ARBA00049003"/>
    </source>
</evidence>
<evidence type="ECO:0000256" key="6">
    <source>
        <dbReference type="ARBA" id="ARBA00022741"/>
    </source>
</evidence>
<protein>
    <recommendedName>
        <fullName evidence="10">Dual serine/threonine and tyrosine protein kinase</fullName>
        <ecNumber evidence="2">2.7.12.1</ecNumber>
    </recommendedName>
    <alternativeName>
        <fullName evidence="12">Dusty protein kinase</fullName>
    </alternativeName>
    <alternativeName>
        <fullName evidence="11">Receptor-interacting serine/threonine-protein kinase 5</fullName>
    </alternativeName>
</protein>
<evidence type="ECO:0000256" key="10">
    <source>
        <dbReference type="ARBA" id="ARBA00040421"/>
    </source>
</evidence>
<dbReference type="InterPro" id="IPR000719">
    <property type="entry name" value="Prot_kinase_dom"/>
</dbReference>
<keyword evidence="6 16" id="KW-0547">Nucleotide-binding</keyword>
<keyword evidence="8 16" id="KW-0067">ATP-binding</keyword>
<name>A0A7E5VYY1_TRINI</name>
<evidence type="ECO:0000256" key="3">
    <source>
        <dbReference type="ARBA" id="ARBA00022490"/>
    </source>
</evidence>
<comment type="catalytic activity">
    <reaction evidence="13">
        <text>L-seryl-[protein] + ATP = O-phospho-L-seryl-[protein] + ADP + H(+)</text>
        <dbReference type="Rhea" id="RHEA:17989"/>
        <dbReference type="Rhea" id="RHEA-COMP:9863"/>
        <dbReference type="Rhea" id="RHEA-COMP:11604"/>
        <dbReference type="ChEBI" id="CHEBI:15378"/>
        <dbReference type="ChEBI" id="CHEBI:29999"/>
        <dbReference type="ChEBI" id="CHEBI:30616"/>
        <dbReference type="ChEBI" id="CHEBI:83421"/>
        <dbReference type="ChEBI" id="CHEBI:456216"/>
        <dbReference type="EC" id="2.7.12.1"/>
    </reaction>
</comment>
<dbReference type="GO" id="GO:0004712">
    <property type="term" value="F:protein serine/threonine/tyrosine kinase activity"/>
    <property type="evidence" value="ECO:0007669"/>
    <property type="project" value="UniProtKB-EC"/>
</dbReference>
<dbReference type="InterPro" id="IPR008271">
    <property type="entry name" value="Ser/Thr_kinase_AS"/>
</dbReference>
<feature type="compositionally biased region" description="Basic and acidic residues" evidence="17">
    <location>
        <begin position="259"/>
        <end position="273"/>
    </location>
</feature>
<keyword evidence="4" id="KW-0723">Serine/threonine-protein kinase</keyword>
<evidence type="ECO:0000256" key="5">
    <source>
        <dbReference type="ARBA" id="ARBA00022679"/>
    </source>
</evidence>
<evidence type="ECO:0000256" key="11">
    <source>
        <dbReference type="ARBA" id="ARBA00041268"/>
    </source>
</evidence>
<dbReference type="SMART" id="SM00220">
    <property type="entry name" value="S_TKc"/>
    <property type="match status" value="1"/>
</dbReference>
<keyword evidence="19" id="KW-1185">Reference proteome</keyword>
<evidence type="ECO:0000256" key="4">
    <source>
        <dbReference type="ARBA" id="ARBA00022527"/>
    </source>
</evidence>
<dbReference type="GO" id="GO:0070374">
    <property type="term" value="P:positive regulation of ERK1 and ERK2 cascade"/>
    <property type="evidence" value="ECO:0007669"/>
    <property type="project" value="TreeGrafter"/>
</dbReference>
<keyword evidence="9" id="KW-0829">Tyrosine-protein kinase</keyword>
<dbReference type="Proteomes" id="UP000322000">
    <property type="component" value="Chromosome 10"/>
</dbReference>
<sequence length="1121" mass="125860">MAGGGCAWSRRLAARTRTLRGLVRDTQRALDDVTDILHFDPEVFAAVQEVGNQSLRSTALVVLGTTPAARARLLHCLLGHQLLPDSAPRGCRWIRIQYGSSNQRQVHLTLGNSEFELVEELECNKRPWDTLPVEDLLRQDKTDLTTILEVEINNQFLKDGLRIIIPPDLDVDPGDSSYQNLKKLHSDLYSKRDSILKNFNPVYLYAIDRIGKNIFSDNISGTITTSRSEEDFWNTFNLYSMARVGSGGDGSESGENGESGDHGDGDGDKRDVKPVWTESTEPAVFSGENCLDLHQIKEVNPNSQVLFVLFSDSEDVNRAGVSTEEKKTEKRINVDALKWIFRHNHEQAPKSAGEEKRLHEEQTAFMTDLMDQWEMMTTPPPKHPVKSQCVLLEDSPGRGGERGVSRGLLPAVVKFASDSLHSYLLDYCTRLSEVHVKLLQQFILASFDMARELQVVPKKIQYVARQEQQLYETINEKFSEGDKKRELLQIMQEVLEEMRVEINNMDWSVDDLPWHQDPRFAVSNSVFYSSARSSPSPPRDVEEAVSYDTYNFDDYEIIRSSEESYSDSFKVKPVEEESPPFNKILVENEAEMFSVSTAARSWGSRSSATTTTTATTATTACTNSVNISVKQAELDVQQTVLSKLSQKISLKLATFVDCLKDIYFGTLQRCLESLEWSCRAELGGRPASEAMRQLLSVARQVELAPHACFPLLRSLLDSLRRLLYKLRLVGGAEQAACCVLSPQWRRRGAAAALHALAPQRLARLISAQILERLSTAHERYQSALAALESALASRLHHTEDIKLAIRKKYAPTFARLCLESTSMCDLLMYGTPELGREIGRGQYGVVYSARSWAGRSPVAVKSVLPADERHYRELAMEFFYTRSIPAHPRIVRLLGSVVQRHSGAGPCVLLVSERKVRDLHAAVRAGLAWPSRLRIARDIVEGIRYLHSLGLVHRDIKMKNVLLDSADRAALSDLGFCAAEALMSGSVVGTPVHMAPELLAGDYDAAVDVYAFGILFWYVCAGNIKLPSAFETFQNKEQLWSKVKRGLRPERLPHFSDDCWEVMESCWASEPSQRALLGHVQDKLQYIHEHSLTYADPRQEQSGSPYESDDDSLDMTGVERQ</sequence>
<dbReference type="SUPFAM" id="SSF56112">
    <property type="entry name" value="Protein kinase-like (PK-like)"/>
    <property type="match status" value="1"/>
</dbReference>
<dbReference type="KEGG" id="tnl:113497925"/>
<evidence type="ECO:0000256" key="12">
    <source>
        <dbReference type="ARBA" id="ARBA00042638"/>
    </source>
</evidence>
<evidence type="ECO:0000256" key="2">
    <source>
        <dbReference type="ARBA" id="ARBA00013203"/>
    </source>
</evidence>
<evidence type="ECO:0000313" key="21">
    <source>
        <dbReference type="RefSeq" id="XP_026733540.1"/>
    </source>
</evidence>
<evidence type="ECO:0000256" key="15">
    <source>
        <dbReference type="ARBA" id="ARBA00051680"/>
    </source>
</evidence>
<proteinExistence type="predicted"/>
<dbReference type="OrthoDB" id="122279at2759"/>
<dbReference type="Pfam" id="PF00069">
    <property type="entry name" value="Pkinase"/>
    <property type="match status" value="1"/>
</dbReference>